<dbReference type="Pfam" id="PF13180">
    <property type="entry name" value="PDZ_2"/>
    <property type="match status" value="1"/>
</dbReference>
<feature type="domain" description="PDZ" evidence="6">
    <location>
        <begin position="527"/>
        <end position="594"/>
    </location>
</feature>
<evidence type="ECO:0000313" key="7">
    <source>
        <dbReference type="EMBL" id="SDU02191.1"/>
    </source>
</evidence>
<feature type="compositionally biased region" description="Basic and acidic residues" evidence="4">
    <location>
        <begin position="43"/>
        <end position="66"/>
    </location>
</feature>
<feature type="transmembrane region" description="Helical" evidence="5">
    <location>
        <begin position="245"/>
        <end position="267"/>
    </location>
</feature>
<evidence type="ECO:0000256" key="1">
    <source>
        <dbReference type="ARBA" id="ARBA00010541"/>
    </source>
</evidence>
<evidence type="ECO:0000256" key="2">
    <source>
        <dbReference type="ARBA" id="ARBA00022670"/>
    </source>
</evidence>
<protein>
    <submittedName>
        <fullName evidence="7">Serine protease PepD</fullName>
    </submittedName>
</protein>
<feature type="region of interest" description="Disordered" evidence="4">
    <location>
        <begin position="436"/>
        <end position="465"/>
    </location>
</feature>
<feature type="region of interest" description="Disordered" evidence="4">
    <location>
        <begin position="1"/>
        <end position="243"/>
    </location>
</feature>
<dbReference type="SUPFAM" id="SSF50494">
    <property type="entry name" value="Trypsin-like serine proteases"/>
    <property type="match status" value="1"/>
</dbReference>
<dbReference type="PROSITE" id="PS50106">
    <property type="entry name" value="PDZ"/>
    <property type="match status" value="1"/>
</dbReference>
<feature type="compositionally biased region" description="Polar residues" evidence="4">
    <location>
        <begin position="208"/>
        <end position="219"/>
    </location>
</feature>
<keyword evidence="3" id="KW-0378">Hydrolase</keyword>
<keyword evidence="5" id="KW-1133">Transmembrane helix</keyword>
<gene>
    <name evidence="7" type="ORF">SAMN04489714_1676</name>
</gene>
<dbReference type="Pfam" id="PF13365">
    <property type="entry name" value="Trypsin_2"/>
    <property type="match status" value="1"/>
</dbReference>
<dbReference type="InterPro" id="IPR043504">
    <property type="entry name" value="Peptidase_S1_PA_chymotrypsin"/>
</dbReference>
<proteinExistence type="inferred from homology"/>
<reference evidence="7 8" key="1">
    <citation type="submission" date="2016-10" db="EMBL/GenBank/DDBJ databases">
        <authorList>
            <person name="Varghese N."/>
            <person name="Submissions S."/>
        </authorList>
    </citation>
    <scope>NUCLEOTIDE SEQUENCE [LARGE SCALE GENOMIC DNA]</scope>
    <source>
        <strain evidence="7 8">DSM 9169</strain>
    </source>
</reference>
<dbReference type="InterPro" id="IPR051201">
    <property type="entry name" value="Chloro_Bact_Ser_Proteases"/>
</dbReference>
<dbReference type="Gene3D" id="2.30.42.10">
    <property type="match status" value="1"/>
</dbReference>
<evidence type="ECO:0000259" key="6">
    <source>
        <dbReference type="PROSITE" id="PS50106"/>
    </source>
</evidence>
<comment type="similarity">
    <text evidence="1">Belongs to the peptidase S1C family.</text>
</comment>
<dbReference type="PANTHER" id="PTHR43343">
    <property type="entry name" value="PEPTIDASE S12"/>
    <property type="match status" value="1"/>
</dbReference>
<feature type="compositionally biased region" description="Low complexity" evidence="4">
    <location>
        <begin position="67"/>
        <end position="100"/>
    </location>
</feature>
<dbReference type="SMART" id="SM00228">
    <property type="entry name" value="PDZ"/>
    <property type="match status" value="1"/>
</dbReference>
<dbReference type="Gene3D" id="2.40.10.10">
    <property type="entry name" value="Trypsin-like serine proteases"/>
    <property type="match status" value="2"/>
</dbReference>
<dbReference type="PRINTS" id="PR00834">
    <property type="entry name" value="PROTEASES2C"/>
</dbReference>
<dbReference type="SUPFAM" id="SSF50156">
    <property type="entry name" value="PDZ domain-like"/>
    <property type="match status" value="1"/>
</dbReference>
<feature type="compositionally biased region" description="Polar residues" evidence="4">
    <location>
        <begin position="1"/>
        <end position="17"/>
    </location>
</feature>
<feature type="compositionally biased region" description="Low complexity" evidence="4">
    <location>
        <begin position="119"/>
        <end position="130"/>
    </location>
</feature>
<evidence type="ECO:0000256" key="5">
    <source>
        <dbReference type="SAM" id="Phobius"/>
    </source>
</evidence>
<sequence length="634" mass="65300">MTNEQFPRSEFNDQNETPDGRDAYAPQETSDHSSAYMPPSDLPRSDRDGAERSDLGEQSDLKERGYQSDQRNQGDQGDQRNQGQSSEQSGQSRQVQQGSRYAYGSPSNSTEYIRPDGPSYAGRGSSAYAGGSDGFVAPSSQSYGESAASGQSQSYGHRQSYDQGESSERTQYLQGGQYAQGANGQYTQSGQYAGASRGDQYSHDSRNPYASPNPESGSASYGRVATAAPASSTKRARKTRKNGPGWGAVAAAMLVAVALSLGGAWGINEFVGSDNSTATATSSQSSHASQQPAPVISSDATWAEVAAAVSPATVSINVQGGQTADIGSGVVYDSAGHIVTNYHVVSAAENASNGRISVTLSDGRIYAAEIVGVDSSTDLAVLQIVDPPADLSVAAFGSSADVQVGQDVMAIGSPLGLSSTVTTGVVSALNRPVEVATEQQDNQQQIDPRDPFGQLPQNQNKETSPSVITNAIQVDASINPGNSGGPLFDAQGKVIGINSSIASMGSDSSSAGSIGLGFAIPSDLVKSVAEQIIANGQVDHAVLGVLITTGTATVDGTTRMGAAISEVNNGSAAAEAGLKAGDVITAVDGNAVESGKSLTGYIRRYTGGDHVSIEYVRDGKLASADVTLQSQIQK</sequence>
<feature type="compositionally biased region" description="Low complexity" evidence="4">
    <location>
        <begin position="276"/>
        <end position="291"/>
    </location>
</feature>
<feature type="compositionally biased region" description="Low complexity" evidence="4">
    <location>
        <begin position="170"/>
        <end position="188"/>
    </location>
</feature>
<keyword evidence="8" id="KW-1185">Reference proteome</keyword>
<dbReference type="InterPro" id="IPR001940">
    <property type="entry name" value="Peptidase_S1C"/>
</dbReference>
<dbReference type="GO" id="GO:0006508">
    <property type="term" value="P:proteolysis"/>
    <property type="evidence" value="ECO:0007669"/>
    <property type="project" value="UniProtKB-KW"/>
</dbReference>
<organism evidence="7 8">
    <name type="scientific">Schaalia radingae</name>
    <dbReference type="NCBI Taxonomy" id="131110"/>
    <lineage>
        <taxon>Bacteria</taxon>
        <taxon>Bacillati</taxon>
        <taxon>Actinomycetota</taxon>
        <taxon>Actinomycetes</taxon>
        <taxon>Actinomycetales</taxon>
        <taxon>Actinomycetaceae</taxon>
        <taxon>Schaalia</taxon>
    </lineage>
</organism>
<feature type="compositionally biased region" description="Polar residues" evidence="4">
    <location>
        <begin position="138"/>
        <end position="164"/>
    </location>
</feature>
<keyword evidence="5" id="KW-0472">Membrane</keyword>
<name>A0ABY0VA75_9ACTO</name>
<evidence type="ECO:0000256" key="4">
    <source>
        <dbReference type="SAM" id="MobiDB-lite"/>
    </source>
</evidence>
<evidence type="ECO:0000256" key="3">
    <source>
        <dbReference type="ARBA" id="ARBA00022801"/>
    </source>
</evidence>
<dbReference type="RefSeq" id="WP_257590302.1">
    <property type="nucleotide sequence ID" value="NZ_LT629792.1"/>
</dbReference>
<feature type="region of interest" description="Disordered" evidence="4">
    <location>
        <begin position="276"/>
        <end position="295"/>
    </location>
</feature>
<keyword evidence="5" id="KW-0812">Transmembrane</keyword>
<dbReference type="Proteomes" id="UP000198976">
    <property type="component" value="Chromosome I"/>
</dbReference>
<feature type="compositionally biased region" description="Polar residues" evidence="4">
    <location>
        <begin position="437"/>
        <end position="446"/>
    </location>
</feature>
<keyword evidence="2 7" id="KW-0645">Protease</keyword>
<dbReference type="InterPro" id="IPR001478">
    <property type="entry name" value="PDZ"/>
</dbReference>
<feature type="compositionally biased region" description="Polar residues" evidence="4">
    <location>
        <begin position="455"/>
        <end position="465"/>
    </location>
</feature>
<dbReference type="EMBL" id="LT629792">
    <property type="protein sequence ID" value="SDU02191.1"/>
    <property type="molecule type" value="Genomic_DNA"/>
</dbReference>
<dbReference type="GO" id="GO:0008233">
    <property type="term" value="F:peptidase activity"/>
    <property type="evidence" value="ECO:0007669"/>
    <property type="project" value="UniProtKB-KW"/>
</dbReference>
<accession>A0ABY0VA75</accession>
<evidence type="ECO:0000313" key="8">
    <source>
        <dbReference type="Proteomes" id="UP000198976"/>
    </source>
</evidence>
<dbReference type="InterPro" id="IPR009003">
    <property type="entry name" value="Peptidase_S1_PA"/>
</dbReference>
<dbReference type="InterPro" id="IPR036034">
    <property type="entry name" value="PDZ_sf"/>
</dbReference>
<dbReference type="PANTHER" id="PTHR43343:SF3">
    <property type="entry name" value="PROTEASE DO-LIKE 8, CHLOROPLASTIC"/>
    <property type="match status" value="1"/>
</dbReference>